<feature type="compositionally biased region" description="Low complexity" evidence="1">
    <location>
        <begin position="52"/>
        <end position="64"/>
    </location>
</feature>
<dbReference type="AlphaFoldDB" id="A0A427XKU6"/>
<feature type="region of interest" description="Disordered" evidence="1">
    <location>
        <begin position="1"/>
        <end position="82"/>
    </location>
</feature>
<gene>
    <name evidence="2" type="ORF">EHS24_001470</name>
</gene>
<keyword evidence="3" id="KW-1185">Reference proteome</keyword>
<dbReference type="GeneID" id="39586013"/>
<sequence length="568" mass="59546">MFAVPPSPDSVSASTPAAPPYETAAAAAVAAAAPSSSSPSSSSSPVGTMSLASRQRPPASFPSAPRRRRSSANPNPTLAHTHAALAQRSNALAISLAPLLPTHHSNHMHRSQQGGGSAQPPSALLPQHDTAAAPPPPHASSSSSSTAIPEEHEEESPAQQRRPSVASITSGAESAASGTDNAASSTGPVRRVPSTTHSRRLGAANASLAHGGHRTAPATPGAMTGTASGLGVYGTPTNPQRLVPVRGASPAMVHAAQRRRPPRSASVTSDTGSTDTERGVSASATPNSAPALAQIPRAFVLQRLHELAPTFWSNPRSADVRLIVPMREKTPRPGESGPSTPKRTPQPTPDPARRDMAPAQGAPGAPRVPAMSYALHRDYLAPQSALMRMVLFGGLPPDSPELKGCRVLPFGSLHGPRPLYVPLPDPESFGVLVHWMYWGDVSALENALSSGAVSWRGMVANIEYLGLDDRTKRAVGRWWRRWAKAETRAAARAFDDDADVESEEEDDNDNDDGRDDALEPMYPPWSGGGVLDQNPGSAAAHHPAKMQTATQADMQYDADEMAKRLGMI</sequence>
<dbReference type="EMBL" id="RSCE01000010">
    <property type="protein sequence ID" value="RSH79423.1"/>
    <property type="molecule type" value="Genomic_DNA"/>
</dbReference>
<proteinExistence type="predicted"/>
<evidence type="ECO:0000256" key="1">
    <source>
        <dbReference type="SAM" id="MobiDB-lite"/>
    </source>
</evidence>
<feature type="compositionally biased region" description="Low complexity" evidence="1">
    <location>
        <begin position="139"/>
        <end position="148"/>
    </location>
</feature>
<feature type="compositionally biased region" description="Acidic residues" evidence="1">
    <location>
        <begin position="496"/>
        <end position="514"/>
    </location>
</feature>
<evidence type="ECO:0000313" key="3">
    <source>
        <dbReference type="Proteomes" id="UP000279236"/>
    </source>
</evidence>
<feature type="region of interest" description="Disordered" evidence="1">
    <location>
        <begin position="326"/>
        <end position="368"/>
    </location>
</feature>
<feature type="compositionally biased region" description="Polar residues" evidence="1">
    <location>
        <begin position="265"/>
        <end position="274"/>
    </location>
</feature>
<accession>A0A427XKU6</accession>
<name>A0A427XKU6_9TREE</name>
<feature type="region of interest" description="Disordered" evidence="1">
    <location>
        <begin position="103"/>
        <end position="289"/>
    </location>
</feature>
<feature type="compositionally biased region" description="Low complexity" evidence="1">
    <location>
        <begin position="9"/>
        <end position="45"/>
    </location>
</feature>
<dbReference type="RefSeq" id="XP_028474570.1">
    <property type="nucleotide sequence ID" value="XM_028617263.1"/>
</dbReference>
<reference evidence="2 3" key="1">
    <citation type="submission" date="2018-11" db="EMBL/GenBank/DDBJ databases">
        <title>Genome sequence of Apiotrichum porosum DSM 27194.</title>
        <authorList>
            <person name="Aliyu H."/>
            <person name="Gorte O."/>
            <person name="Ochsenreither K."/>
        </authorList>
    </citation>
    <scope>NUCLEOTIDE SEQUENCE [LARGE SCALE GENOMIC DNA]</scope>
    <source>
        <strain evidence="2 3">DSM 27194</strain>
    </source>
</reference>
<feature type="compositionally biased region" description="Low complexity" evidence="1">
    <location>
        <begin position="215"/>
        <end position="227"/>
    </location>
</feature>
<evidence type="ECO:0008006" key="4">
    <source>
        <dbReference type="Google" id="ProtNLM"/>
    </source>
</evidence>
<feature type="compositionally biased region" description="Polar residues" evidence="1">
    <location>
        <begin position="157"/>
        <end position="187"/>
    </location>
</feature>
<feature type="region of interest" description="Disordered" evidence="1">
    <location>
        <begin position="492"/>
        <end position="549"/>
    </location>
</feature>
<evidence type="ECO:0000313" key="2">
    <source>
        <dbReference type="EMBL" id="RSH79423.1"/>
    </source>
</evidence>
<dbReference type="OrthoDB" id="3366352at2759"/>
<protein>
    <recommendedName>
        <fullName evidence="4">BTB domain-containing protein</fullName>
    </recommendedName>
</protein>
<comment type="caution">
    <text evidence="2">The sequence shown here is derived from an EMBL/GenBank/DDBJ whole genome shotgun (WGS) entry which is preliminary data.</text>
</comment>
<organism evidence="2 3">
    <name type="scientific">Apiotrichum porosum</name>
    <dbReference type="NCBI Taxonomy" id="105984"/>
    <lineage>
        <taxon>Eukaryota</taxon>
        <taxon>Fungi</taxon>
        <taxon>Dikarya</taxon>
        <taxon>Basidiomycota</taxon>
        <taxon>Agaricomycotina</taxon>
        <taxon>Tremellomycetes</taxon>
        <taxon>Trichosporonales</taxon>
        <taxon>Trichosporonaceae</taxon>
        <taxon>Apiotrichum</taxon>
    </lineage>
</organism>
<dbReference type="Proteomes" id="UP000279236">
    <property type="component" value="Unassembled WGS sequence"/>
</dbReference>